<organism evidence="2">
    <name type="scientific">hydrothermal vent metagenome</name>
    <dbReference type="NCBI Taxonomy" id="652676"/>
    <lineage>
        <taxon>unclassified sequences</taxon>
        <taxon>metagenomes</taxon>
        <taxon>ecological metagenomes</taxon>
    </lineage>
</organism>
<dbReference type="AlphaFoldDB" id="A0A1W1BLH2"/>
<dbReference type="GO" id="GO:0006508">
    <property type="term" value="P:proteolysis"/>
    <property type="evidence" value="ECO:0007669"/>
    <property type="project" value="UniProtKB-KW"/>
</dbReference>
<dbReference type="Pfam" id="PF05193">
    <property type="entry name" value="Peptidase_M16_C"/>
    <property type="match status" value="1"/>
</dbReference>
<dbReference type="GO" id="GO:0008233">
    <property type="term" value="F:peptidase activity"/>
    <property type="evidence" value="ECO:0007669"/>
    <property type="project" value="UniProtKB-KW"/>
</dbReference>
<protein>
    <submittedName>
        <fullName evidence="2">Zinc protease-like protein</fullName>
    </submittedName>
</protein>
<keyword evidence="2" id="KW-0645">Protease</keyword>
<sequence>MQLIFKNSGSLADTKDGLAKLTAKLLNDGTLKDGTTGFATKLENRAISLGIHSGKETFVMELGSLKSEFSYGVELLKELIVDPNYSEESLKKIKIQTIGSLKRKESNFDYISSLQMKGMLFPNTPLAKASLGTVKSVESITIEDIKRYINTHLGLENAIIVMGGDISQKEAKKLLKDILSLLPHVKSSEIKSMKAIAQKKVKKTIKKSEQAYVYFGAPLDISYSSKERYLAQVASFILGSSGFGSRLMEEIRVKKGLVYSVYSRFVINKTHSYFSGYLQTKIKTGDEAVQSVKDVVKLFLEKGVTQEELTSAKQFILGSEPLRNETLSQRLGRAFQEYYTDRPLGTSVEELKKIEKMTLKELNDFIYRHKEIENLSFSVVTGEKK</sequence>
<proteinExistence type="predicted"/>
<feature type="domain" description="Peptidase M16 C-terminal" evidence="1">
    <location>
        <begin position="139"/>
        <end position="314"/>
    </location>
</feature>
<dbReference type="InterPro" id="IPR007863">
    <property type="entry name" value="Peptidase_M16_C"/>
</dbReference>
<name>A0A1W1BLH2_9ZZZZ</name>
<evidence type="ECO:0000259" key="1">
    <source>
        <dbReference type="Pfam" id="PF05193"/>
    </source>
</evidence>
<dbReference type="Gene3D" id="3.30.830.10">
    <property type="entry name" value="Metalloenzyme, LuxS/M16 peptidase-like"/>
    <property type="match status" value="2"/>
</dbReference>
<accession>A0A1W1BLH2</accession>
<dbReference type="GO" id="GO:0046872">
    <property type="term" value="F:metal ion binding"/>
    <property type="evidence" value="ECO:0007669"/>
    <property type="project" value="InterPro"/>
</dbReference>
<dbReference type="InterPro" id="IPR011249">
    <property type="entry name" value="Metalloenz_LuxS/M16"/>
</dbReference>
<dbReference type="InterPro" id="IPR050361">
    <property type="entry name" value="MPP/UQCRC_Complex"/>
</dbReference>
<reference evidence="2" key="1">
    <citation type="submission" date="2016-10" db="EMBL/GenBank/DDBJ databases">
        <authorList>
            <person name="de Groot N.N."/>
        </authorList>
    </citation>
    <scope>NUCLEOTIDE SEQUENCE</scope>
</reference>
<keyword evidence="2" id="KW-0378">Hydrolase</keyword>
<dbReference type="EMBL" id="FPHN01000033">
    <property type="protein sequence ID" value="SFV54347.1"/>
    <property type="molecule type" value="Genomic_DNA"/>
</dbReference>
<dbReference type="SUPFAM" id="SSF63411">
    <property type="entry name" value="LuxS/MPP-like metallohydrolase"/>
    <property type="match status" value="2"/>
</dbReference>
<evidence type="ECO:0000313" key="2">
    <source>
        <dbReference type="EMBL" id="SFV54347.1"/>
    </source>
</evidence>
<dbReference type="PANTHER" id="PTHR11851:SF225">
    <property type="entry name" value="NON-PEPTIDASE HOMOLOG YMXG"/>
    <property type="match status" value="1"/>
</dbReference>
<gene>
    <name evidence="2" type="ORF">MNB_SV-14-775</name>
</gene>
<dbReference type="PANTHER" id="PTHR11851">
    <property type="entry name" value="METALLOPROTEASE"/>
    <property type="match status" value="1"/>
</dbReference>